<evidence type="ECO:0000256" key="2">
    <source>
        <dbReference type="ARBA" id="ARBA00022741"/>
    </source>
</evidence>
<dbReference type="Pfam" id="PF00225">
    <property type="entry name" value="Kinesin"/>
    <property type="match status" value="1"/>
</dbReference>
<dbReference type="GO" id="GO:0003777">
    <property type="term" value="F:microtubule motor activity"/>
    <property type="evidence" value="ECO:0007669"/>
    <property type="project" value="InterPro"/>
</dbReference>
<evidence type="ECO:0000256" key="1">
    <source>
        <dbReference type="ARBA" id="ARBA00022701"/>
    </source>
</evidence>
<evidence type="ECO:0000313" key="8">
    <source>
        <dbReference type="Proteomes" id="UP001157418"/>
    </source>
</evidence>
<feature type="domain" description="Kinesin motor" evidence="6">
    <location>
        <begin position="1"/>
        <end position="158"/>
    </location>
</feature>
<proteinExistence type="inferred from homology"/>
<reference evidence="7 8" key="1">
    <citation type="submission" date="2022-01" db="EMBL/GenBank/DDBJ databases">
        <authorList>
            <person name="Xiong W."/>
            <person name="Schranz E."/>
        </authorList>
    </citation>
    <scope>NUCLEOTIDE SEQUENCE [LARGE SCALE GENOMIC DNA]</scope>
</reference>
<comment type="caution">
    <text evidence="7">The sequence shown here is derived from an EMBL/GenBank/DDBJ whole genome shotgun (WGS) entry which is preliminary data.</text>
</comment>
<dbReference type="InterPro" id="IPR036961">
    <property type="entry name" value="Kinesin_motor_dom_sf"/>
</dbReference>
<dbReference type="SMART" id="SM00129">
    <property type="entry name" value="KISc"/>
    <property type="match status" value="1"/>
</dbReference>
<comment type="caution">
    <text evidence="5">Lacks conserved residue(s) required for the propagation of feature annotation.</text>
</comment>
<name>A0AAU9MF82_9ASTR</name>
<dbReference type="GO" id="GO:0005874">
    <property type="term" value="C:microtubule"/>
    <property type="evidence" value="ECO:0007669"/>
    <property type="project" value="UniProtKB-KW"/>
</dbReference>
<sequence>MSYLNSARQKQQFLFDKVFAPSASLEDVFLGITLHDLLAGGREEHKHKIRDDTNDNRYVEGFTTANIGNIGDVSDLLEWAAGIRRVGKSEKNDAFSRSHMVVTLKINGKNDRTGEGKKGVLNLIDLASNEAEINTSLTTLGRIFCQLGNKKHSHVSYRVDAYLSSQVLFVRKFKGSNVCQCFTRSITFDTINKLIPLCLTSELMRDWNPTSSDHHHQANACLSRG</sequence>
<dbReference type="PANTHER" id="PTHR47972:SF45">
    <property type="entry name" value="PROTEIN CLARET SEGREGATIONAL"/>
    <property type="match status" value="1"/>
</dbReference>
<dbReference type="PANTHER" id="PTHR47972">
    <property type="entry name" value="KINESIN-LIKE PROTEIN KLP-3"/>
    <property type="match status" value="1"/>
</dbReference>
<evidence type="ECO:0000256" key="3">
    <source>
        <dbReference type="ARBA" id="ARBA00022840"/>
    </source>
</evidence>
<keyword evidence="2" id="KW-0547">Nucleotide-binding</keyword>
<keyword evidence="1" id="KW-0493">Microtubule</keyword>
<keyword evidence="8" id="KW-1185">Reference proteome</keyword>
<dbReference type="PROSITE" id="PS50067">
    <property type="entry name" value="KINESIN_MOTOR_2"/>
    <property type="match status" value="1"/>
</dbReference>
<dbReference type="Gene3D" id="3.40.850.10">
    <property type="entry name" value="Kinesin motor domain"/>
    <property type="match status" value="1"/>
</dbReference>
<evidence type="ECO:0000256" key="4">
    <source>
        <dbReference type="ARBA" id="ARBA00023175"/>
    </source>
</evidence>
<keyword evidence="3" id="KW-0067">ATP-binding</keyword>
<evidence type="ECO:0000313" key="7">
    <source>
        <dbReference type="EMBL" id="CAH1419488.1"/>
    </source>
</evidence>
<accession>A0AAU9MF82</accession>
<dbReference type="SUPFAM" id="SSF52540">
    <property type="entry name" value="P-loop containing nucleoside triphosphate hydrolases"/>
    <property type="match status" value="1"/>
</dbReference>
<dbReference type="GO" id="GO:0007018">
    <property type="term" value="P:microtubule-based movement"/>
    <property type="evidence" value="ECO:0007669"/>
    <property type="project" value="InterPro"/>
</dbReference>
<evidence type="ECO:0000256" key="5">
    <source>
        <dbReference type="PROSITE-ProRule" id="PRU00283"/>
    </source>
</evidence>
<protein>
    <recommendedName>
        <fullName evidence="6">Kinesin motor domain-containing protein</fullName>
    </recommendedName>
</protein>
<dbReference type="GO" id="GO:0005524">
    <property type="term" value="F:ATP binding"/>
    <property type="evidence" value="ECO:0007669"/>
    <property type="project" value="UniProtKB-KW"/>
</dbReference>
<keyword evidence="4" id="KW-0505">Motor protein</keyword>
<dbReference type="InterPro" id="IPR001752">
    <property type="entry name" value="Kinesin_motor_dom"/>
</dbReference>
<dbReference type="EMBL" id="CAKMRJ010000349">
    <property type="protein sequence ID" value="CAH1419488.1"/>
    <property type="molecule type" value="Genomic_DNA"/>
</dbReference>
<dbReference type="InterPro" id="IPR027417">
    <property type="entry name" value="P-loop_NTPase"/>
</dbReference>
<comment type="similarity">
    <text evidence="5">Belongs to the TRAFAC class myosin-kinesin ATPase superfamily. Kinesin family.</text>
</comment>
<dbReference type="GO" id="GO:0008017">
    <property type="term" value="F:microtubule binding"/>
    <property type="evidence" value="ECO:0007669"/>
    <property type="project" value="InterPro"/>
</dbReference>
<dbReference type="InterPro" id="IPR027640">
    <property type="entry name" value="Kinesin-like_fam"/>
</dbReference>
<evidence type="ECO:0000259" key="6">
    <source>
        <dbReference type="PROSITE" id="PS50067"/>
    </source>
</evidence>
<dbReference type="Proteomes" id="UP001157418">
    <property type="component" value="Unassembled WGS sequence"/>
</dbReference>
<organism evidence="7 8">
    <name type="scientific">Lactuca virosa</name>
    <dbReference type="NCBI Taxonomy" id="75947"/>
    <lineage>
        <taxon>Eukaryota</taxon>
        <taxon>Viridiplantae</taxon>
        <taxon>Streptophyta</taxon>
        <taxon>Embryophyta</taxon>
        <taxon>Tracheophyta</taxon>
        <taxon>Spermatophyta</taxon>
        <taxon>Magnoliopsida</taxon>
        <taxon>eudicotyledons</taxon>
        <taxon>Gunneridae</taxon>
        <taxon>Pentapetalae</taxon>
        <taxon>asterids</taxon>
        <taxon>campanulids</taxon>
        <taxon>Asterales</taxon>
        <taxon>Asteraceae</taxon>
        <taxon>Cichorioideae</taxon>
        <taxon>Cichorieae</taxon>
        <taxon>Lactucinae</taxon>
        <taxon>Lactuca</taxon>
    </lineage>
</organism>
<dbReference type="AlphaFoldDB" id="A0AAU9MF82"/>
<gene>
    <name evidence="7" type="ORF">LVIROSA_LOCUS7012</name>
</gene>